<dbReference type="PROSITE" id="PS50012">
    <property type="entry name" value="RCC1_3"/>
    <property type="match status" value="1"/>
</dbReference>
<dbReference type="PROSITE" id="PS51257">
    <property type="entry name" value="PROKAR_LIPOPROTEIN"/>
    <property type="match status" value="1"/>
</dbReference>
<feature type="chain" id="PRO_5046309060" evidence="1">
    <location>
        <begin position="22"/>
        <end position="553"/>
    </location>
</feature>
<protein>
    <submittedName>
        <fullName evidence="3">Carboxypeptidase regulatory-like domain-containing protein</fullName>
    </submittedName>
</protein>
<organism evidence="3 4">
    <name type="scientific">Corallococcus macrosporus</name>
    <dbReference type="NCBI Taxonomy" id="35"/>
    <lineage>
        <taxon>Bacteria</taxon>
        <taxon>Pseudomonadati</taxon>
        <taxon>Myxococcota</taxon>
        <taxon>Myxococcia</taxon>
        <taxon>Myxococcales</taxon>
        <taxon>Cystobacterineae</taxon>
        <taxon>Myxococcaceae</taxon>
        <taxon>Corallococcus</taxon>
    </lineage>
</organism>
<feature type="domain" description="IPT/TIG" evidence="2">
    <location>
        <begin position="200"/>
        <end position="259"/>
    </location>
</feature>
<name>A0ABS3D8F8_9BACT</name>
<dbReference type="RefSeq" id="WP_207048885.1">
    <property type="nucleotide sequence ID" value="NZ_JAFIMU010000003.1"/>
</dbReference>
<dbReference type="InterPro" id="IPR000408">
    <property type="entry name" value="Reg_chr_condens"/>
</dbReference>
<dbReference type="PANTHER" id="PTHR45982">
    <property type="entry name" value="REGULATOR OF CHROMOSOME CONDENSATION"/>
    <property type="match status" value="1"/>
</dbReference>
<reference evidence="3 4" key="1">
    <citation type="submission" date="2021-02" db="EMBL/GenBank/DDBJ databases">
        <title>De Novo genome assembly of isolated myxobacteria.</title>
        <authorList>
            <person name="Stevens D.C."/>
        </authorList>
    </citation>
    <scope>NUCLEOTIDE SEQUENCE [LARGE SCALE GENOMIC DNA]</scope>
    <source>
        <strain evidence="3 4">ATCC 29039</strain>
    </source>
</reference>
<dbReference type="InterPro" id="IPR002909">
    <property type="entry name" value="IPT_dom"/>
</dbReference>
<dbReference type="Pfam" id="PF13540">
    <property type="entry name" value="RCC1_2"/>
    <property type="match status" value="1"/>
</dbReference>
<dbReference type="Pfam" id="PF13620">
    <property type="entry name" value="CarboxypepD_reg"/>
    <property type="match status" value="2"/>
</dbReference>
<sequence>MMMKRRGALCALLLAVLSACGSEDEMGQVRGHVTTEAGDALAGVQVRVDGTNTVATSNSLGEFTLPDLKPGGHTLVAAHPDYVDSSQPVQVQAGATAEVSLKLVLALGKVTGTVQMEDSSAPAGVVVSIAGTDLTAVTDARGAFTFPSVLPGARTVVARMDHYQKASRNLVVVRDENPSVDLVLVRDGAPEVTVPLLSVQGGVLTITGGPFGRARGESTVTVGGVPVVEYVSWTDDKVVARVAASLASGNQPVVVTMGASWRPAVRDSVRVLRARTVFVEHFRGMGIRPDGTLVTWGRWGSGSEAPTQEGGLVDVASSAYFSVAVKGDGSPVVWGNGASNLQPHDVHDGVAVACAGYSCFVLRADGTVIRLSLSKEAELGDAVPQGLADVVAIDGGLTHMVAVTMDGRVVAWGGNEYTAATVPANLTDVAEVAATGNHTVVLKRDGTVTGFGSNLSGEGSPPSDLSEVVSVGGGTLHGYALTKAGQVRCWGNGYGTCDLPAEAQSQVARVVSVKDGVWGLVLKQDGTLVSWKGDNVHDDIPPPQGLVLAVPPL</sequence>
<dbReference type="InterPro" id="IPR013784">
    <property type="entry name" value="Carb-bd-like_fold"/>
</dbReference>
<dbReference type="InterPro" id="IPR009091">
    <property type="entry name" value="RCC1/BLIP-II"/>
</dbReference>
<proteinExistence type="predicted"/>
<evidence type="ECO:0000313" key="4">
    <source>
        <dbReference type="Proteomes" id="UP000664052"/>
    </source>
</evidence>
<dbReference type="Proteomes" id="UP000664052">
    <property type="component" value="Unassembled WGS sequence"/>
</dbReference>
<keyword evidence="4" id="KW-1185">Reference proteome</keyword>
<comment type="caution">
    <text evidence="3">The sequence shown here is derived from an EMBL/GenBank/DDBJ whole genome shotgun (WGS) entry which is preliminary data.</text>
</comment>
<dbReference type="InterPro" id="IPR013783">
    <property type="entry name" value="Ig-like_fold"/>
</dbReference>
<dbReference type="SUPFAM" id="SSF81296">
    <property type="entry name" value="E set domains"/>
    <property type="match status" value="1"/>
</dbReference>
<keyword evidence="1" id="KW-0732">Signal</keyword>
<dbReference type="Pfam" id="PF01833">
    <property type="entry name" value="TIG"/>
    <property type="match status" value="1"/>
</dbReference>
<dbReference type="SUPFAM" id="SSF50985">
    <property type="entry name" value="RCC1/BLIP-II"/>
    <property type="match status" value="1"/>
</dbReference>
<evidence type="ECO:0000256" key="1">
    <source>
        <dbReference type="SAM" id="SignalP"/>
    </source>
</evidence>
<dbReference type="Gene3D" id="2.130.10.30">
    <property type="entry name" value="Regulator of chromosome condensation 1/beta-lactamase-inhibitor protein II"/>
    <property type="match status" value="1"/>
</dbReference>
<dbReference type="InterPro" id="IPR014756">
    <property type="entry name" value="Ig_E-set"/>
</dbReference>
<dbReference type="Gene3D" id="2.60.40.10">
    <property type="entry name" value="Immunoglobulins"/>
    <property type="match status" value="1"/>
</dbReference>
<dbReference type="PANTHER" id="PTHR45982:SF1">
    <property type="entry name" value="REGULATOR OF CHROMOSOME CONDENSATION"/>
    <property type="match status" value="1"/>
</dbReference>
<dbReference type="SUPFAM" id="SSF49452">
    <property type="entry name" value="Starch-binding domain-like"/>
    <property type="match status" value="2"/>
</dbReference>
<evidence type="ECO:0000259" key="2">
    <source>
        <dbReference type="Pfam" id="PF01833"/>
    </source>
</evidence>
<gene>
    <name evidence="3" type="ORF">JYK02_05365</name>
</gene>
<dbReference type="InterPro" id="IPR051553">
    <property type="entry name" value="Ran_GTPase-activating"/>
</dbReference>
<evidence type="ECO:0000313" key="3">
    <source>
        <dbReference type="EMBL" id="MBN8226937.1"/>
    </source>
</evidence>
<feature type="signal peptide" evidence="1">
    <location>
        <begin position="1"/>
        <end position="21"/>
    </location>
</feature>
<dbReference type="EMBL" id="JAFIMU010000003">
    <property type="protein sequence ID" value="MBN8226937.1"/>
    <property type="molecule type" value="Genomic_DNA"/>
</dbReference>
<dbReference type="Gene3D" id="2.60.40.1120">
    <property type="entry name" value="Carboxypeptidase-like, regulatory domain"/>
    <property type="match status" value="2"/>
</dbReference>
<accession>A0ABS3D8F8</accession>